<reference evidence="2" key="1">
    <citation type="submission" date="2017-03" db="EMBL/GenBank/DDBJ databases">
        <title>Phytopthora megakarya and P. palmivora, two closely related causual agents of cacao black pod achieved similar genome size and gene model numbers by different mechanisms.</title>
        <authorList>
            <person name="Ali S."/>
            <person name="Shao J."/>
            <person name="Larry D.J."/>
            <person name="Kronmiller B."/>
            <person name="Shen D."/>
            <person name="Strem M.D."/>
            <person name="Melnick R.L."/>
            <person name="Guiltinan M.J."/>
            <person name="Tyler B.M."/>
            <person name="Meinhardt L.W."/>
            <person name="Bailey B.A."/>
        </authorList>
    </citation>
    <scope>NUCLEOTIDE SEQUENCE [LARGE SCALE GENOMIC DNA]</scope>
    <source>
        <strain evidence="2">zdho120</strain>
    </source>
</reference>
<proteinExistence type="predicted"/>
<feature type="non-terminal residue" evidence="1">
    <location>
        <position position="1"/>
    </location>
</feature>
<comment type="caution">
    <text evidence="1">The sequence shown here is derived from an EMBL/GenBank/DDBJ whole genome shotgun (WGS) entry which is preliminary data.</text>
</comment>
<dbReference type="EMBL" id="NBNE01014055">
    <property type="protein sequence ID" value="OWY94641.1"/>
    <property type="molecule type" value="Genomic_DNA"/>
</dbReference>
<organism evidence="1 2">
    <name type="scientific">Phytophthora megakarya</name>
    <dbReference type="NCBI Taxonomy" id="4795"/>
    <lineage>
        <taxon>Eukaryota</taxon>
        <taxon>Sar</taxon>
        <taxon>Stramenopiles</taxon>
        <taxon>Oomycota</taxon>
        <taxon>Peronosporomycetes</taxon>
        <taxon>Peronosporales</taxon>
        <taxon>Peronosporaceae</taxon>
        <taxon>Phytophthora</taxon>
    </lineage>
</organism>
<dbReference type="AlphaFoldDB" id="A0A225UNX4"/>
<sequence length="189" mass="21804">RASCGSSVASRAAMENKFFSEQCARANAETWAQQFSADREAAHKEIKTVKSCEASLNVQISEMNAVIKSHQEMYERLENRMQLAHRCNDILSKEVNHARSEYLVGIQAFKKSHENLHKFLSLTDRTETTLTLKLRSRNRDLVRRVQRLEKVNSALSSRLRLEDMDPEALVRMVEGEFQFSRCSYVSFLD</sequence>
<dbReference type="Proteomes" id="UP000198211">
    <property type="component" value="Unassembled WGS sequence"/>
</dbReference>
<accession>A0A225UNX4</accession>
<keyword evidence="2" id="KW-1185">Reference proteome</keyword>
<name>A0A225UNX4_9STRA</name>
<protein>
    <submittedName>
        <fullName evidence="1">Uncharacterized protein</fullName>
    </submittedName>
</protein>
<evidence type="ECO:0000313" key="1">
    <source>
        <dbReference type="EMBL" id="OWY94641.1"/>
    </source>
</evidence>
<evidence type="ECO:0000313" key="2">
    <source>
        <dbReference type="Proteomes" id="UP000198211"/>
    </source>
</evidence>
<gene>
    <name evidence="1" type="ORF">PHMEG_00035574</name>
</gene>